<gene>
    <name evidence="10" type="primary">ydcV_1</name>
    <name evidence="10" type="ORF">CUZ56_00622</name>
</gene>
<dbReference type="Gene3D" id="1.10.3720.10">
    <property type="entry name" value="MetI-like"/>
    <property type="match status" value="1"/>
</dbReference>
<dbReference type="PANTHER" id="PTHR43357">
    <property type="entry name" value="INNER MEMBRANE ABC TRANSPORTER PERMEASE PROTEIN YDCV"/>
    <property type="match status" value="1"/>
</dbReference>
<dbReference type="AlphaFoldDB" id="A0A433SHA8"/>
<name>A0A433SHA8_9BURK</name>
<dbReference type="PANTHER" id="PTHR43357:SF4">
    <property type="entry name" value="INNER MEMBRANE ABC TRANSPORTER PERMEASE PROTEIN YDCV"/>
    <property type="match status" value="1"/>
</dbReference>
<protein>
    <submittedName>
        <fullName evidence="10">Inner membrane ABC transporter permease protein YdcV</fullName>
    </submittedName>
</protein>
<dbReference type="InterPro" id="IPR000515">
    <property type="entry name" value="MetI-like"/>
</dbReference>
<comment type="subcellular location">
    <subcellularLocation>
        <location evidence="1">Cell inner membrane</location>
        <topology evidence="1">Multi-pass membrane protein</topology>
    </subcellularLocation>
    <subcellularLocation>
        <location evidence="8">Cell membrane</location>
        <topology evidence="8">Multi-pass membrane protein</topology>
    </subcellularLocation>
</comment>
<dbReference type="GO" id="GO:0005886">
    <property type="term" value="C:plasma membrane"/>
    <property type="evidence" value="ECO:0007669"/>
    <property type="project" value="UniProtKB-SubCell"/>
</dbReference>
<keyword evidence="2 8" id="KW-0813">Transport</keyword>
<reference evidence="10 11" key="1">
    <citation type="submission" date="2018-01" db="EMBL/GenBank/DDBJ databases">
        <title>Saezia sanguinis gen. nov., sp. nov., in the order Burkholderiales isolated from human blood.</title>
        <authorList>
            <person name="Medina-Pascual M.J."/>
            <person name="Valdezate S."/>
            <person name="Monzon S."/>
            <person name="Cuesta I."/>
            <person name="Carrasco G."/>
            <person name="Villalon P."/>
            <person name="Saez-Nieto J.A."/>
        </authorList>
    </citation>
    <scope>NUCLEOTIDE SEQUENCE [LARGE SCALE GENOMIC DNA]</scope>
    <source>
        <strain evidence="10 11">CNM695-12</strain>
    </source>
</reference>
<keyword evidence="6 8" id="KW-1133">Transmembrane helix</keyword>
<dbReference type="PROSITE" id="PS50928">
    <property type="entry name" value="ABC_TM1"/>
    <property type="match status" value="1"/>
</dbReference>
<keyword evidence="7 8" id="KW-0472">Membrane</keyword>
<keyword evidence="11" id="KW-1185">Reference proteome</keyword>
<dbReference type="GO" id="GO:0055085">
    <property type="term" value="P:transmembrane transport"/>
    <property type="evidence" value="ECO:0007669"/>
    <property type="project" value="InterPro"/>
</dbReference>
<evidence type="ECO:0000256" key="1">
    <source>
        <dbReference type="ARBA" id="ARBA00004429"/>
    </source>
</evidence>
<evidence type="ECO:0000256" key="6">
    <source>
        <dbReference type="ARBA" id="ARBA00022989"/>
    </source>
</evidence>
<dbReference type="Proteomes" id="UP000286947">
    <property type="component" value="Unassembled WGS sequence"/>
</dbReference>
<dbReference type="SUPFAM" id="SSF161098">
    <property type="entry name" value="MetI-like"/>
    <property type="match status" value="1"/>
</dbReference>
<dbReference type="Pfam" id="PF00528">
    <property type="entry name" value="BPD_transp_1"/>
    <property type="match status" value="1"/>
</dbReference>
<evidence type="ECO:0000256" key="3">
    <source>
        <dbReference type="ARBA" id="ARBA00022475"/>
    </source>
</evidence>
<sequence length="266" mass="29061">MRLNLIDTLMRICGAILRPLVYITLSLPAVIIIISSFTAGNNLRFPPEGFSLKWYSAAFANEPFMTSLWISTRLALIATICSLAIGVSAAFVLDRYNFKGKETFRTLTLSPLIIPMVVLGLGLLQFLSWLGLSQTFIGLLIGHVLITLPYVVRTLTAGFILFDKTLEQAAMNLRASPWTVLRKITLPLLAPALISAAVFAFVTSFGNITLSIFLGFGGETTLPVQIFTYVEHSYDPILAAVSTIVILVTLVVIAIVEKFSGMEKIA</sequence>
<proteinExistence type="inferred from homology"/>
<evidence type="ECO:0000256" key="2">
    <source>
        <dbReference type="ARBA" id="ARBA00022448"/>
    </source>
</evidence>
<evidence type="ECO:0000313" key="10">
    <source>
        <dbReference type="EMBL" id="RUS68137.1"/>
    </source>
</evidence>
<accession>A0A433SHA8</accession>
<evidence type="ECO:0000256" key="4">
    <source>
        <dbReference type="ARBA" id="ARBA00022519"/>
    </source>
</evidence>
<feature type="transmembrane region" description="Helical" evidence="8">
    <location>
        <begin position="184"/>
        <end position="217"/>
    </location>
</feature>
<feature type="transmembrane region" description="Helical" evidence="8">
    <location>
        <begin position="20"/>
        <end position="39"/>
    </location>
</feature>
<feature type="transmembrane region" description="Helical" evidence="8">
    <location>
        <begin position="237"/>
        <end position="256"/>
    </location>
</feature>
<evidence type="ECO:0000256" key="8">
    <source>
        <dbReference type="RuleBase" id="RU363032"/>
    </source>
</evidence>
<evidence type="ECO:0000256" key="7">
    <source>
        <dbReference type="ARBA" id="ARBA00023136"/>
    </source>
</evidence>
<organism evidence="10 11">
    <name type="scientific">Saezia sanguinis</name>
    <dbReference type="NCBI Taxonomy" id="1965230"/>
    <lineage>
        <taxon>Bacteria</taxon>
        <taxon>Pseudomonadati</taxon>
        <taxon>Pseudomonadota</taxon>
        <taxon>Betaproteobacteria</taxon>
        <taxon>Burkholderiales</taxon>
        <taxon>Saeziaceae</taxon>
        <taxon>Saezia</taxon>
    </lineage>
</organism>
<dbReference type="RefSeq" id="WP_126978051.1">
    <property type="nucleotide sequence ID" value="NZ_PQSP01000001.1"/>
</dbReference>
<feature type="domain" description="ABC transmembrane type-1" evidence="9">
    <location>
        <begin position="68"/>
        <end position="256"/>
    </location>
</feature>
<keyword evidence="4" id="KW-0997">Cell inner membrane</keyword>
<dbReference type="OrthoDB" id="9815533at2"/>
<evidence type="ECO:0000256" key="5">
    <source>
        <dbReference type="ARBA" id="ARBA00022692"/>
    </source>
</evidence>
<comment type="similarity">
    <text evidence="8">Belongs to the binding-protein-dependent transport system permease family.</text>
</comment>
<evidence type="ECO:0000259" key="9">
    <source>
        <dbReference type="PROSITE" id="PS50928"/>
    </source>
</evidence>
<feature type="transmembrane region" description="Helical" evidence="8">
    <location>
        <begin position="106"/>
        <end position="130"/>
    </location>
</feature>
<evidence type="ECO:0000313" key="11">
    <source>
        <dbReference type="Proteomes" id="UP000286947"/>
    </source>
</evidence>
<comment type="caution">
    <text evidence="10">The sequence shown here is derived from an EMBL/GenBank/DDBJ whole genome shotgun (WGS) entry which is preliminary data.</text>
</comment>
<feature type="transmembrane region" description="Helical" evidence="8">
    <location>
        <begin position="136"/>
        <end position="163"/>
    </location>
</feature>
<keyword evidence="5 8" id="KW-0812">Transmembrane</keyword>
<dbReference type="InterPro" id="IPR035906">
    <property type="entry name" value="MetI-like_sf"/>
</dbReference>
<feature type="transmembrane region" description="Helical" evidence="8">
    <location>
        <begin position="74"/>
        <end position="94"/>
    </location>
</feature>
<dbReference type="CDD" id="cd06261">
    <property type="entry name" value="TM_PBP2"/>
    <property type="match status" value="1"/>
</dbReference>
<keyword evidence="3" id="KW-1003">Cell membrane</keyword>
<dbReference type="EMBL" id="PQSP01000001">
    <property type="protein sequence ID" value="RUS68137.1"/>
    <property type="molecule type" value="Genomic_DNA"/>
</dbReference>